<dbReference type="Proteomes" id="UP000466442">
    <property type="component" value="Unassembled WGS sequence"/>
</dbReference>
<accession>A0A8S9XL03</accession>
<reference evidence="1" key="1">
    <citation type="journal article" date="2021" name="Mol. Ecol. Resour.">
        <title>Apolygus lucorum genome provides insights into omnivorousness and mesophyll feeding.</title>
        <authorList>
            <person name="Liu Y."/>
            <person name="Liu H."/>
            <person name="Wang H."/>
            <person name="Huang T."/>
            <person name="Liu B."/>
            <person name="Yang B."/>
            <person name="Yin L."/>
            <person name="Li B."/>
            <person name="Zhang Y."/>
            <person name="Zhang S."/>
            <person name="Jiang F."/>
            <person name="Zhang X."/>
            <person name="Ren Y."/>
            <person name="Wang B."/>
            <person name="Wang S."/>
            <person name="Lu Y."/>
            <person name="Wu K."/>
            <person name="Fan W."/>
            <person name="Wang G."/>
        </authorList>
    </citation>
    <scope>NUCLEOTIDE SEQUENCE</scope>
    <source>
        <strain evidence="1">12Hb</strain>
    </source>
</reference>
<organism evidence="1 2">
    <name type="scientific">Apolygus lucorum</name>
    <name type="common">Small green plant bug</name>
    <name type="synonym">Lygocoris lucorum</name>
    <dbReference type="NCBI Taxonomy" id="248454"/>
    <lineage>
        <taxon>Eukaryota</taxon>
        <taxon>Metazoa</taxon>
        <taxon>Ecdysozoa</taxon>
        <taxon>Arthropoda</taxon>
        <taxon>Hexapoda</taxon>
        <taxon>Insecta</taxon>
        <taxon>Pterygota</taxon>
        <taxon>Neoptera</taxon>
        <taxon>Paraneoptera</taxon>
        <taxon>Hemiptera</taxon>
        <taxon>Heteroptera</taxon>
        <taxon>Panheteroptera</taxon>
        <taxon>Cimicomorpha</taxon>
        <taxon>Miridae</taxon>
        <taxon>Mirini</taxon>
        <taxon>Apolygus</taxon>
    </lineage>
</organism>
<gene>
    <name evidence="1" type="ORF">GE061_015044</name>
</gene>
<dbReference type="AlphaFoldDB" id="A0A8S9XL03"/>
<dbReference type="EMBL" id="WIXP02000006">
    <property type="protein sequence ID" value="KAF6209299.1"/>
    <property type="molecule type" value="Genomic_DNA"/>
</dbReference>
<comment type="caution">
    <text evidence="1">The sequence shown here is derived from an EMBL/GenBank/DDBJ whole genome shotgun (WGS) entry which is preliminary data.</text>
</comment>
<sequence length="62" mass="7504">MEFFKKFRWFRSTPKQKPLAPESELTKKLKPYEFYLYKIQEIAIWEEPSESILALFAVNAVF</sequence>
<feature type="non-terminal residue" evidence="1">
    <location>
        <position position="62"/>
    </location>
</feature>
<protein>
    <submittedName>
        <fullName evidence="1">Uncharacterized protein</fullName>
    </submittedName>
</protein>
<proteinExistence type="predicted"/>
<evidence type="ECO:0000313" key="2">
    <source>
        <dbReference type="Proteomes" id="UP000466442"/>
    </source>
</evidence>
<evidence type="ECO:0000313" key="1">
    <source>
        <dbReference type="EMBL" id="KAF6209299.1"/>
    </source>
</evidence>
<name>A0A8S9XL03_APOLU</name>
<keyword evidence="2" id="KW-1185">Reference proteome</keyword>